<keyword evidence="1" id="KW-0812">Transmembrane</keyword>
<evidence type="ECO:0000256" key="1">
    <source>
        <dbReference type="SAM" id="Phobius"/>
    </source>
</evidence>
<name>A0A0B7GMM6_STRSA</name>
<dbReference type="EMBL" id="CDMW01000001">
    <property type="protein sequence ID" value="CEL89491.1"/>
    <property type="molecule type" value="Genomic_DNA"/>
</dbReference>
<gene>
    <name evidence="2" type="ORF">SSV_0163</name>
</gene>
<organism evidence="2 3">
    <name type="scientific">Streptococcus sanguinis</name>
    <dbReference type="NCBI Taxonomy" id="1305"/>
    <lineage>
        <taxon>Bacteria</taxon>
        <taxon>Bacillati</taxon>
        <taxon>Bacillota</taxon>
        <taxon>Bacilli</taxon>
        <taxon>Lactobacillales</taxon>
        <taxon>Streptococcaceae</taxon>
        <taxon>Streptococcus</taxon>
    </lineage>
</organism>
<dbReference type="Proteomes" id="UP000183504">
    <property type="component" value="Unassembled WGS sequence"/>
</dbReference>
<feature type="transmembrane region" description="Helical" evidence="1">
    <location>
        <begin position="7"/>
        <end position="27"/>
    </location>
</feature>
<evidence type="ECO:0000313" key="2">
    <source>
        <dbReference type="EMBL" id="CEL89491.1"/>
    </source>
</evidence>
<keyword evidence="1" id="KW-0472">Membrane</keyword>
<evidence type="ECO:0008006" key="4">
    <source>
        <dbReference type="Google" id="ProtNLM"/>
    </source>
</evidence>
<keyword evidence="1" id="KW-1133">Transmembrane helix</keyword>
<proteinExistence type="predicted"/>
<protein>
    <recommendedName>
        <fullName evidence="4">DUF1310 family protein</fullName>
    </recommendedName>
</protein>
<dbReference type="Pfam" id="PF07006">
    <property type="entry name" value="DUF1310"/>
    <property type="match status" value="1"/>
</dbReference>
<reference evidence="2 3" key="1">
    <citation type="submission" date="2015-01" db="EMBL/GenBank/DDBJ databases">
        <authorList>
            <person name="Pelicic Vladimir"/>
        </authorList>
    </citation>
    <scope>NUCLEOTIDE SEQUENCE [LARGE SCALE GENOMIC DNA]</scope>
    <source>
        <strain evidence="2 3">2908</strain>
    </source>
</reference>
<dbReference type="RefSeq" id="WP_072073307.1">
    <property type="nucleotide sequence ID" value="NZ_CDMW01000001.1"/>
</dbReference>
<accession>A0A0B7GMM6</accession>
<sequence length="133" mass="14972">MKKKHKIILSVVSLFMAVCIGVGLYLAHKNQEFQNEMFRIVHSEEVRKLIEEDLKRKDPNALTDKGKIRSYKIDDSSIKHNPMGGIMFHIIINDSISMVGKTGLQMDGENGKIRTVGMTESAGLRALLESDDK</sequence>
<evidence type="ECO:0000313" key="3">
    <source>
        <dbReference type="Proteomes" id="UP000183504"/>
    </source>
</evidence>
<dbReference type="InterPro" id="IPR010738">
    <property type="entry name" value="DUF1310"/>
</dbReference>
<dbReference type="AlphaFoldDB" id="A0A0B7GMM6"/>